<dbReference type="OrthoDB" id="784633at2759"/>
<dbReference type="PANTHER" id="PTHR34054:SF4">
    <property type="entry name" value="PROTEIN, PUTATIVE-RELATED"/>
    <property type="match status" value="1"/>
</dbReference>
<sequence>MSVNMLTTVLAVTFVVTAVFLATELLCVIRRRRSSRLRTSQPPISGDNHYSEYSAKELLHIFCLKSQTRVEPTGAPTENPDGSSPEDTVIDVFKLLEANGPSRFLCTIKEDDGEYVESTSTHGGDTPVVMAETDRKVSLQAYLKAEAAEEKGMETVLPSPCDSPMFFTPVGSPARDGLSSELFGDDRK</sequence>
<comment type="caution">
    <text evidence="3">The sequence shown here is derived from an EMBL/GenBank/DDBJ whole genome shotgun (WGS) entry which is preliminary data.</text>
</comment>
<feature type="transmembrane region" description="Helical" evidence="2">
    <location>
        <begin position="6"/>
        <end position="29"/>
    </location>
</feature>
<dbReference type="InterPro" id="IPR045884">
    <property type="entry name" value="At5g59350-like"/>
</dbReference>
<dbReference type="Proteomes" id="UP000326396">
    <property type="component" value="Linkage Group LG6"/>
</dbReference>
<gene>
    <name evidence="3" type="ORF">E3N88_32884</name>
</gene>
<accession>A0A5N6M9S6</accession>
<evidence type="ECO:0000313" key="4">
    <source>
        <dbReference type="Proteomes" id="UP000326396"/>
    </source>
</evidence>
<dbReference type="EMBL" id="SZYD01000016">
    <property type="protein sequence ID" value="KAD3337364.1"/>
    <property type="molecule type" value="Genomic_DNA"/>
</dbReference>
<evidence type="ECO:0000256" key="1">
    <source>
        <dbReference type="SAM" id="MobiDB-lite"/>
    </source>
</evidence>
<evidence type="ECO:0000256" key="2">
    <source>
        <dbReference type="SAM" id="Phobius"/>
    </source>
</evidence>
<keyword evidence="4" id="KW-1185">Reference proteome</keyword>
<name>A0A5N6M9S6_9ASTR</name>
<dbReference type="PANTHER" id="PTHR34054">
    <property type="entry name" value="EXPRESSED PROTEIN"/>
    <property type="match status" value="1"/>
</dbReference>
<proteinExistence type="predicted"/>
<protein>
    <submittedName>
        <fullName evidence="3">Uncharacterized protein</fullName>
    </submittedName>
</protein>
<organism evidence="3 4">
    <name type="scientific">Mikania micrantha</name>
    <name type="common">bitter vine</name>
    <dbReference type="NCBI Taxonomy" id="192012"/>
    <lineage>
        <taxon>Eukaryota</taxon>
        <taxon>Viridiplantae</taxon>
        <taxon>Streptophyta</taxon>
        <taxon>Embryophyta</taxon>
        <taxon>Tracheophyta</taxon>
        <taxon>Spermatophyta</taxon>
        <taxon>Magnoliopsida</taxon>
        <taxon>eudicotyledons</taxon>
        <taxon>Gunneridae</taxon>
        <taxon>Pentapetalae</taxon>
        <taxon>asterids</taxon>
        <taxon>campanulids</taxon>
        <taxon>Asterales</taxon>
        <taxon>Asteraceae</taxon>
        <taxon>Asteroideae</taxon>
        <taxon>Heliantheae alliance</taxon>
        <taxon>Eupatorieae</taxon>
        <taxon>Mikania</taxon>
    </lineage>
</organism>
<feature type="region of interest" description="Disordered" evidence="1">
    <location>
        <begin position="167"/>
        <end position="188"/>
    </location>
</feature>
<reference evidence="3 4" key="1">
    <citation type="submission" date="2019-05" db="EMBL/GenBank/DDBJ databases">
        <title>Mikania micrantha, genome provides insights into the molecular mechanism of rapid growth.</title>
        <authorList>
            <person name="Liu B."/>
        </authorList>
    </citation>
    <scope>NUCLEOTIDE SEQUENCE [LARGE SCALE GENOMIC DNA]</scope>
    <source>
        <strain evidence="3">NLD-2019</strain>
        <tissue evidence="3">Leaf</tissue>
    </source>
</reference>
<keyword evidence="2" id="KW-0472">Membrane</keyword>
<evidence type="ECO:0000313" key="3">
    <source>
        <dbReference type="EMBL" id="KAD3337364.1"/>
    </source>
</evidence>
<dbReference type="AlphaFoldDB" id="A0A5N6M9S6"/>
<keyword evidence="2" id="KW-0812">Transmembrane</keyword>
<keyword evidence="2" id="KW-1133">Transmembrane helix</keyword>